<name>A0A1E1XKU6_AMBSC</name>
<proteinExistence type="evidence at transcript level"/>
<dbReference type="InterPro" id="IPR018933">
    <property type="entry name" value="Netrin_module_non-TIMP"/>
</dbReference>
<feature type="domain" description="Netrin module non-TIMP type" evidence="1">
    <location>
        <begin position="2"/>
        <end position="89"/>
    </location>
</feature>
<organism evidence="2">
    <name type="scientific">Amblyomma sculptum</name>
    <name type="common">Tick</name>
    <dbReference type="NCBI Taxonomy" id="1581419"/>
    <lineage>
        <taxon>Eukaryota</taxon>
        <taxon>Metazoa</taxon>
        <taxon>Ecdysozoa</taxon>
        <taxon>Arthropoda</taxon>
        <taxon>Chelicerata</taxon>
        <taxon>Arachnida</taxon>
        <taxon>Acari</taxon>
        <taxon>Parasitiformes</taxon>
        <taxon>Ixodida</taxon>
        <taxon>Ixodoidea</taxon>
        <taxon>Ixodidae</taxon>
        <taxon>Amblyomminae</taxon>
        <taxon>Amblyomma</taxon>
    </lineage>
</organism>
<protein>
    <submittedName>
        <fullName evidence="2">Putative alpha-macroglobulin</fullName>
    </submittedName>
</protein>
<reference evidence="2" key="2">
    <citation type="journal article" date="2017" name="Front. Cell. Infect. Microbiol.">
        <title>Analysis of the Salivary Gland Transcriptome of Unfed and Partially Fed Amblyomma sculptum Ticks and Descriptive Proteome of the Saliva.</title>
        <authorList>
            <person name="Esteves E."/>
            <person name="Maruyama S.R."/>
            <person name="Kawahara R."/>
            <person name="Fujita A."/>
            <person name="Martins L.A."/>
            <person name="Righi A.A."/>
            <person name="Costa F.B."/>
            <person name="Palmisano G."/>
            <person name="Labruna M.B."/>
            <person name="Sa-Nunes A."/>
            <person name="Ribeiro J.M.C."/>
            <person name="Fogaca A.C."/>
        </authorList>
    </citation>
    <scope>NUCLEOTIDE SEQUENCE</scope>
</reference>
<dbReference type="AlphaFoldDB" id="A0A1E1XKU6"/>
<accession>A0A1E1XKU6</accession>
<dbReference type="SUPFAM" id="SSF50242">
    <property type="entry name" value="TIMP-like"/>
    <property type="match status" value="1"/>
</dbReference>
<dbReference type="Pfam" id="PF01759">
    <property type="entry name" value="NTR"/>
    <property type="match status" value="1"/>
</dbReference>
<feature type="non-terminal residue" evidence="2">
    <location>
        <position position="1"/>
    </location>
</feature>
<evidence type="ECO:0000313" key="2">
    <source>
        <dbReference type="EMBL" id="JAT99838.1"/>
    </source>
</evidence>
<reference evidence="2" key="1">
    <citation type="submission" date="2016-09" db="EMBL/GenBank/DDBJ databases">
        <authorList>
            <person name="Capua I."/>
            <person name="De Benedictis P."/>
            <person name="Joannis T."/>
            <person name="Lombin L.H."/>
            <person name="Cattoli G."/>
        </authorList>
    </citation>
    <scope>NUCLEOTIDE SEQUENCE</scope>
</reference>
<dbReference type="InterPro" id="IPR008993">
    <property type="entry name" value="TIMP-like_OB-fold"/>
</dbReference>
<dbReference type="EMBL" id="GFAA01003596">
    <property type="protein sequence ID" value="JAT99838.1"/>
    <property type="molecule type" value="mRNA"/>
</dbReference>
<dbReference type="Gene3D" id="2.40.50.120">
    <property type="match status" value="1"/>
</dbReference>
<sequence length="107" mass="12685">KDGFIEFVFYITQVLKPGQEDNLVGRIRRIRARDNCNTLNIPDNQPFIVMGKDSKYIVEDEFKNKQFLYLIDSSSMVFPAKPKNRKQNRLAAWFIREFSNETTRCFL</sequence>
<evidence type="ECO:0000259" key="1">
    <source>
        <dbReference type="Pfam" id="PF01759"/>
    </source>
</evidence>